<evidence type="ECO:0000256" key="1">
    <source>
        <dbReference type="SAM" id="MobiDB-lite"/>
    </source>
</evidence>
<evidence type="ECO:0000313" key="2">
    <source>
        <dbReference type="EMBL" id="XCD05751.1"/>
    </source>
</evidence>
<name>A0AAU8B398_9CAUD</name>
<protein>
    <recommendedName>
        <fullName evidence="3">Sialate O-acetylesterase domain-containing protein</fullName>
    </recommendedName>
</protein>
<evidence type="ECO:0008006" key="3">
    <source>
        <dbReference type="Google" id="ProtNLM"/>
    </source>
</evidence>
<reference evidence="2" key="1">
    <citation type="submission" date="2024-03" db="EMBL/GenBank/DDBJ databases">
        <title>Diverse circular DNA viruses in blood, oral, and fecal samples of captive lemurs.</title>
        <authorList>
            <person name="Paietta E.N."/>
            <person name="Kraberger S."/>
            <person name="Lund M.C."/>
            <person name="Custer J.M."/>
            <person name="Vargas K.M."/>
            <person name="Ehmke E.E."/>
            <person name="Yoder A.D."/>
            <person name="Varsani A."/>
        </authorList>
    </citation>
    <scope>NUCLEOTIDE SEQUENCE</scope>
    <source>
        <strain evidence="2">Duke_24SF_44</strain>
    </source>
</reference>
<sequence length="528" mass="54754">MMGPGFNLPAAISRNLGCIPVVSSVDGSGFAHTPRPTPDSRFEVDERVNAVCAAAPNLIVTIGSLNSDKVIENGDANGSKITAAVKSFVDKVRAKLPQVPIVMVSAEPSSVARLISRPSHINVKAHKAGVEAAGGVANGVAFVDWIGLSERQAVVWLDQRQCAEGDVVVYNGVAYRITQAWTPAAGETPLTAGAPAIQVSDVLSGTGNEGNKKADGTRDTLLMSDDTHPTKIGSLAFGAAATKRITDALSDLSAWISAKGAVYPAPSATPQPPTPQPSGDGLPVMAWLPGGWGQSDRNAYTLDEIKAVAALKPDRIALPIVRTNETISTTSPDAGVAISTKYTGSDGKTYNFSDGSFGGIAGRGVNVASMVQSLDYLEGVGITVMPNMRNGLEDYAAQWSKNSTEKIAAQLMGREGKSYDFVMGHAETLLKEKLRASHPTIRFTSNNFEAVADWQISDSVGCVAGVLGPSAGAPAYGAAKAAFPEGVWVGASNEDEKGTARALAKAAGVTILGWVAATPEALAELKKG</sequence>
<feature type="region of interest" description="Disordered" evidence="1">
    <location>
        <begin position="203"/>
        <end position="225"/>
    </location>
</feature>
<proteinExistence type="predicted"/>
<organism evidence="2">
    <name type="scientific">Dulem virus 38</name>
    <dbReference type="NCBI Taxonomy" id="3145756"/>
    <lineage>
        <taxon>Viruses</taxon>
        <taxon>Duplodnaviria</taxon>
        <taxon>Heunggongvirae</taxon>
        <taxon>Uroviricota</taxon>
        <taxon>Caudoviricetes</taxon>
    </lineage>
</organism>
<dbReference type="EMBL" id="PP511596">
    <property type="protein sequence ID" value="XCD05751.1"/>
    <property type="molecule type" value="Genomic_DNA"/>
</dbReference>
<accession>A0AAU8B398</accession>